<dbReference type="SMART" id="SM00164">
    <property type="entry name" value="TBC"/>
    <property type="match status" value="1"/>
</dbReference>
<evidence type="ECO:0008006" key="6">
    <source>
        <dbReference type="Google" id="ProtNLM"/>
    </source>
</evidence>
<dbReference type="SUPFAM" id="SSF50729">
    <property type="entry name" value="PH domain-like"/>
    <property type="match status" value="1"/>
</dbReference>
<dbReference type="CDD" id="cd00821">
    <property type="entry name" value="PH"/>
    <property type="match status" value="1"/>
</dbReference>
<dbReference type="GO" id="GO:0031267">
    <property type="term" value="F:small GTPase binding"/>
    <property type="evidence" value="ECO:0007669"/>
    <property type="project" value="TreeGrafter"/>
</dbReference>
<dbReference type="SMART" id="SM00233">
    <property type="entry name" value="PH"/>
    <property type="match status" value="1"/>
</dbReference>
<dbReference type="Gene3D" id="2.30.29.30">
    <property type="entry name" value="Pleckstrin-homology domain (PH domain)/Phosphotyrosine-binding domain (PTB)"/>
    <property type="match status" value="1"/>
</dbReference>
<reference evidence="4 5" key="1">
    <citation type="journal article" date="2014" name="Nat. Genet.">
        <title>Genome and transcriptome of the porcine whipworm Trichuris suis.</title>
        <authorList>
            <person name="Jex A.R."/>
            <person name="Nejsum P."/>
            <person name="Schwarz E.M."/>
            <person name="Hu L."/>
            <person name="Young N.D."/>
            <person name="Hall R.S."/>
            <person name="Korhonen P.K."/>
            <person name="Liao S."/>
            <person name="Thamsborg S."/>
            <person name="Xia J."/>
            <person name="Xu P."/>
            <person name="Wang S."/>
            <person name="Scheerlinck J.P."/>
            <person name="Hofmann A."/>
            <person name="Sternberg P.W."/>
            <person name="Wang J."/>
            <person name="Gasser R.B."/>
        </authorList>
    </citation>
    <scope>NUCLEOTIDE SEQUENCE [LARGE SCALE GENOMIC DNA]</scope>
    <source>
        <strain evidence="4">DCEP-RM93M</strain>
    </source>
</reference>
<dbReference type="Gene3D" id="1.10.472.80">
    <property type="entry name" value="Ypt/Rab-GAP domain of gyp1p, domain 3"/>
    <property type="match status" value="1"/>
</dbReference>
<dbReference type="InterPro" id="IPR001849">
    <property type="entry name" value="PH_domain"/>
</dbReference>
<feature type="domain" description="Rab-GAP TBC" evidence="3">
    <location>
        <begin position="420"/>
        <end position="619"/>
    </location>
</feature>
<dbReference type="FunFam" id="1.10.8.270:FF:000026">
    <property type="entry name" value="TBC (Tre-2/Bub2/Cdc16) domain family"/>
    <property type="match status" value="1"/>
</dbReference>
<dbReference type="InterPro" id="IPR011993">
    <property type="entry name" value="PH-like_dom_sf"/>
</dbReference>
<dbReference type="SUPFAM" id="SSF50998">
    <property type="entry name" value="Quinoprotein alcohol dehydrogenase-like"/>
    <property type="match status" value="1"/>
</dbReference>
<proteinExistence type="predicted"/>
<feature type="region of interest" description="Disordered" evidence="1">
    <location>
        <begin position="1146"/>
        <end position="1168"/>
    </location>
</feature>
<gene>
    <name evidence="4" type="ORF">M513_01803</name>
</gene>
<dbReference type="GO" id="GO:0005096">
    <property type="term" value="F:GTPase activator activity"/>
    <property type="evidence" value="ECO:0007669"/>
    <property type="project" value="TreeGrafter"/>
</dbReference>
<feature type="compositionally biased region" description="Polar residues" evidence="1">
    <location>
        <begin position="170"/>
        <end position="183"/>
    </location>
</feature>
<evidence type="ECO:0000259" key="2">
    <source>
        <dbReference type="PROSITE" id="PS50003"/>
    </source>
</evidence>
<keyword evidence="5" id="KW-1185">Reference proteome</keyword>
<feature type="domain" description="PH" evidence="2">
    <location>
        <begin position="6"/>
        <end position="110"/>
    </location>
</feature>
<feature type="non-terminal residue" evidence="4">
    <location>
        <position position="1269"/>
    </location>
</feature>
<evidence type="ECO:0000256" key="1">
    <source>
        <dbReference type="SAM" id="MobiDB-lite"/>
    </source>
</evidence>
<evidence type="ECO:0000313" key="4">
    <source>
        <dbReference type="EMBL" id="KFD57292.1"/>
    </source>
</evidence>
<dbReference type="PANTHER" id="PTHR47219">
    <property type="entry name" value="RAB GTPASE-ACTIVATING PROTEIN 1-LIKE"/>
    <property type="match status" value="1"/>
</dbReference>
<sequence length="1269" mass="144719">MYKGYERKLSGHLQLKNQTSALTLLFPRRKYFFTLDDCSGLLKFYRNKDDYSANLAPLGTMDLHRSNVKLMKNHESTLCLELINGQKYELAAESPTELFKWFSKMTVFRQNGYHNTRWAVLTKSRSLDHLIDSLEKGYWYSPSNAYSHYQPRTELEKTNEAIRHKRRTYSDAQQRSETTTASELSLLHGSDSEGGFSSTVSNNKHWEGQWQQDHYLSSSSLKEWNHFNDVLCQMERSNGKRHAGTDQKGIRLSIFGSKLAKTLEEFRRKEKKPKGTKQKMKRFREESTEYKIVYLKCLLDSVRIHMNDSANSPEVTLPYGDIATHRDRIKNLTKEAKRNNPSLPDVQSLVAPESHTDTYGFIQQFSNESEAIIYMASALERHMNEQSNVKNIVRWKAWLHSDIKTGIANTRELRALVREGIPSKYRSAVWTQLLQRMTQDVKKKHSSNYFHSLVCLFNSADANKMTATSRRQINLDLMRTMPNNTHFVTFHSKGIRQLQQVLFAFATHNPKIGYCQGMNFIAAVALLFVSAEDTFWLLIALTECYFPEEYYDSLLTGARASQEVLKDILVQKAPKLMEHLVNSDFDISIVSLNWFISLFSDCIPFSVMLRIWDCFFLEGPKVIYRFATALLVMHQQDVIALDDQISKIRFLKCAVKNLNNADILFKFAFETMKPFPRRRELLASHSKHIQRIKQQAIRLEHLRLQVTNPATDLCNVDQCKHVKACLSIPNTDKILVSFGSNSVSQLGVINCETESFQIVSRQIPTLILAIAMCKTDMLLTSTVAKTLIAFSIDFQIDSCSYLWEISTQDVVMDMACQGTTLYAGLLDGSLSLIQNVSSSAPCYSDFCYIPIADCIPVSRILLTQQNYLWIAVGDRIRIYDANTLDKVEQIQNSNWRGAEKVSCMEASSMGIWIAWSSSNVVELWDPIYFTCIHSIQIEETEEEAAQKMDCFVSSIQTLDDIVWIGTHTGRLVVHKVEEAERPISSLYRPNSCDSCYNQGLIFSCDSHTNQKNALVHRDSGFSEKMPCQLNSDPCLSHTAHEIRNNLSEQNREWTSISTLDAIKKSTRKCFLKTVQQLEFLNREVENKCTNPDLKTVIPSVRLTEYSSNEASGSSSESETLVATQQLKDLTTTATPLEGHYRQMQLQLERSSPSRSRSHSYNKRHGPALLNLPSTESLNRNASGSCLSLASCASLSSHHKSTILFDGKIAAKGPVYLSILRRSGEEPLVISYTACLVRTSQVQFWSLSAERMPIKLRSFKRSVANQTTKK</sequence>
<accession>A0A085MJ96</accession>
<feature type="region of interest" description="Disordered" evidence="1">
    <location>
        <begin position="165"/>
        <end position="193"/>
    </location>
</feature>
<protein>
    <recommendedName>
        <fullName evidence="6">TBC1 domain family member 2B</fullName>
    </recommendedName>
</protein>
<dbReference type="SUPFAM" id="SSF47923">
    <property type="entry name" value="Ypt/Rab-GAP domain of gyp1p"/>
    <property type="match status" value="2"/>
</dbReference>
<dbReference type="InterPro" id="IPR035969">
    <property type="entry name" value="Rab-GAP_TBC_sf"/>
</dbReference>
<dbReference type="InterPro" id="IPR050302">
    <property type="entry name" value="Rab_GAP_TBC_domain"/>
</dbReference>
<dbReference type="EMBL" id="KL363189">
    <property type="protein sequence ID" value="KFD57292.1"/>
    <property type="molecule type" value="Genomic_DNA"/>
</dbReference>
<evidence type="ECO:0000259" key="3">
    <source>
        <dbReference type="PROSITE" id="PS50086"/>
    </source>
</evidence>
<dbReference type="AlphaFoldDB" id="A0A085MJ96"/>
<dbReference type="Proteomes" id="UP000030764">
    <property type="component" value="Unassembled WGS sequence"/>
</dbReference>
<evidence type="ECO:0000313" key="5">
    <source>
        <dbReference type="Proteomes" id="UP000030764"/>
    </source>
</evidence>
<dbReference type="Pfam" id="PF00566">
    <property type="entry name" value="RabGAP-TBC"/>
    <property type="match status" value="1"/>
</dbReference>
<feature type="compositionally biased region" description="Basic residues" evidence="1">
    <location>
        <begin position="1155"/>
        <end position="1165"/>
    </location>
</feature>
<dbReference type="PANTHER" id="PTHR47219:SF20">
    <property type="entry name" value="TBC1 DOMAIN FAMILY MEMBER 2B"/>
    <property type="match status" value="1"/>
</dbReference>
<dbReference type="InterPro" id="IPR011047">
    <property type="entry name" value="Quinoprotein_ADH-like_sf"/>
</dbReference>
<dbReference type="Gene3D" id="1.10.8.270">
    <property type="entry name" value="putative rabgap domain of human tbc1 domain family member 14 like domains"/>
    <property type="match status" value="1"/>
</dbReference>
<name>A0A085MJ96_9BILA</name>
<organism evidence="4 5">
    <name type="scientific">Trichuris suis</name>
    <name type="common">pig whipworm</name>
    <dbReference type="NCBI Taxonomy" id="68888"/>
    <lineage>
        <taxon>Eukaryota</taxon>
        <taxon>Metazoa</taxon>
        <taxon>Ecdysozoa</taxon>
        <taxon>Nematoda</taxon>
        <taxon>Enoplea</taxon>
        <taxon>Dorylaimia</taxon>
        <taxon>Trichinellida</taxon>
        <taxon>Trichuridae</taxon>
        <taxon>Trichuris</taxon>
    </lineage>
</organism>
<dbReference type="InterPro" id="IPR000195">
    <property type="entry name" value="Rab-GAP-TBC_dom"/>
</dbReference>
<dbReference type="PROSITE" id="PS50003">
    <property type="entry name" value="PH_DOMAIN"/>
    <property type="match status" value="1"/>
</dbReference>
<dbReference type="PROSITE" id="PS50086">
    <property type="entry name" value="TBC_RABGAP"/>
    <property type="match status" value="1"/>
</dbReference>